<comment type="caution">
    <text evidence="1">The sequence shown here is derived from an EMBL/GenBank/DDBJ whole genome shotgun (WGS) entry which is preliminary data.</text>
</comment>
<evidence type="ECO:0000313" key="2">
    <source>
        <dbReference type="Proteomes" id="UP000003639"/>
    </source>
</evidence>
<protein>
    <submittedName>
        <fullName evidence="1">Uncharacterized protein</fullName>
    </submittedName>
</protein>
<reference evidence="1 2" key="1">
    <citation type="submission" date="2007-04" db="EMBL/GenBank/DDBJ databases">
        <authorList>
            <person name="Fulton L."/>
            <person name="Clifton S."/>
            <person name="Fulton B."/>
            <person name="Xu J."/>
            <person name="Minx P."/>
            <person name="Pepin K.H."/>
            <person name="Johnson M."/>
            <person name="Thiruvilangam P."/>
            <person name="Bhonagiri V."/>
            <person name="Nash W.E."/>
            <person name="Mardis E.R."/>
            <person name="Wilson R.K."/>
        </authorList>
    </citation>
    <scope>NUCLEOTIDE SEQUENCE [LARGE SCALE GENOMIC DNA]</scope>
    <source>
        <strain evidence="1 2">ATCC 29799</strain>
    </source>
</reference>
<organism evidence="1 2">
    <name type="scientific">Pseudoflavonifractor capillosus ATCC 29799</name>
    <dbReference type="NCBI Taxonomy" id="411467"/>
    <lineage>
        <taxon>Bacteria</taxon>
        <taxon>Bacillati</taxon>
        <taxon>Bacillota</taxon>
        <taxon>Clostridia</taxon>
        <taxon>Eubacteriales</taxon>
        <taxon>Oscillospiraceae</taxon>
        <taxon>Pseudoflavonifractor</taxon>
    </lineage>
</organism>
<reference evidence="1 2" key="2">
    <citation type="submission" date="2007-06" db="EMBL/GenBank/DDBJ databases">
        <title>Draft genome sequence of Pseudoflavonifractor capillosus ATCC 29799.</title>
        <authorList>
            <person name="Sudarsanam P."/>
            <person name="Ley R."/>
            <person name="Guruge J."/>
            <person name="Turnbaugh P.J."/>
            <person name="Mahowald M."/>
            <person name="Liep D."/>
            <person name="Gordon J."/>
        </authorList>
    </citation>
    <scope>NUCLEOTIDE SEQUENCE [LARGE SCALE GENOMIC DNA]</scope>
    <source>
        <strain evidence="1 2">ATCC 29799</strain>
    </source>
</reference>
<dbReference type="EMBL" id="AAXG02000032">
    <property type="protein sequence ID" value="EDM98653.1"/>
    <property type="molecule type" value="Genomic_DNA"/>
</dbReference>
<sequence length="57" mass="6627">MGLVKVQKERADRLRSPMSCLYALYIGDGGQISANPVPFDEFFEQCHFQQQKDTIYR</sequence>
<name>A6NZ04_9FIRM</name>
<gene>
    <name evidence="1" type="ORF">BACCAP_03455</name>
</gene>
<dbReference type="STRING" id="411467.BACCAP_03455"/>
<keyword evidence="2" id="KW-1185">Reference proteome</keyword>
<evidence type="ECO:0000313" key="1">
    <source>
        <dbReference type="EMBL" id="EDM98653.1"/>
    </source>
</evidence>
<dbReference type="Proteomes" id="UP000003639">
    <property type="component" value="Unassembled WGS sequence"/>
</dbReference>
<proteinExistence type="predicted"/>
<dbReference type="AlphaFoldDB" id="A6NZ04"/>
<accession>A6NZ04</accession>